<dbReference type="Gene3D" id="3.40.50.1390">
    <property type="entry name" value="Resolvase, N-terminal catalytic domain"/>
    <property type="match status" value="1"/>
</dbReference>
<accession>A0A923LRI1</accession>
<dbReference type="InterPro" id="IPR025378">
    <property type="entry name" value="DUF4368"/>
</dbReference>
<dbReference type="SMART" id="SM00857">
    <property type="entry name" value="Resolvase"/>
    <property type="match status" value="1"/>
</dbReference>
<dbReference type="PROSITE" id="PS51737">
    <property type="entry name" value="RECOMBINASE_DNA_BIND"/>
    <property type="match status" value="1"/>
</dbReference>
<dbReference type="InterPro" id="IPR036162">
    <property type="entry name" value="Resolvase-like_N_sf"/>
</dbReference>
<dbReference type="InterPro" id="IPR011109">
    <property type="entry name" value="DNA_bind_recombinase_dom"/>
</dbReference>
<evidence type="ECO:0000259" key="2">
    <source>
        <dbReference type="PROSITE" id="PS51736"/>
    </source>
</evidence>
<dbReference type="EMBL" id="JACOPL010000001">
    <property type="protein sequence ID" value="MBC5723941.1"/>
    <property type="molecule type" value="Genomic_DNA"/>
</dbReference>
<dbReference type="Pfam" id="PF00239">
    <property type="entry name" value="Resolvase"/>
    <property type="match status" value="1"/>
</dbReference>
<dbReference type="CDD" id="cd03770">
    <property type="entry name" value="SR_TndX_transposase"/>
    <property type="match status" value="1"/>
</dbReference>
<dbReference type="PANTHER" id="PTHR30461:SF23">
    <property type="entry name" value="DNA RECOMBINASE-RELATED"/>
    <property type="match status" value="1"/>
</dbReference>
<dbReference type="InterPro" id="IPR006119">
    <property type="entry name" value="Resolv_N"/>
</dbReference>
<evidence type="ECO:0000313" key="4">
    <source>
        <dbReference type="EMBL" id="MBC5723941.1"/>
    </source>
</evidence>
<protein>
    <submittedName>
        <fullName evidence="4">DUF4368 domain-containing protein</fullName>
    </submittedName>
</protein>
<keyword evidence="1" id="KW-0175">Coiled coil</keyword>
<organism evidence="4 5">
    <name type="scientific">Agathobaculum faecis</name>
    <dbReference type="NCBI Taxonomy" id="2763013"/>
    <lineage>
        <taxon>Bacteria</taxon>
        <taxon>Bacillati</taxon>
        <taxon>Bacillota</taxon>
        <taxon>Clostridia</taxon>
        <taxon>Eubacteriales</taxon>
        <taxon>Butyricicoccaceae</taxon>
        <taxon>Agathobaculum</taxon>
    </lineage>
</organism>
<dbReference type="Pfam" id="PF07508">
    <property type="entry name" value="Recombinase"/>
    <property type="match status" value="1"/>
</dbReference>
<comment type="caution">
    <text evidence="4">The sequence shown here is derived from an EMBL/GenBank/DDBJ whole genome shotgun (WGS) entry which is preliminary data.</text>
</comment>
<dbReference type="PANTHER" id="PTHR30461">
    <property type="entry name" value="DNA-INVERTASE FROM LAMBDOID PROPHAGE"/>
    <property type="match status" value="1"/>
</dbReference>
<dbReference type="Proteomes" id="UP000606499">
    <property type="component" value="Unassembled WGS sequence"/>
</dbReference>
<evidence type="ECO:0000259" key="3">
    <source>
        <dbReference type="PROSITE" id="PS51737"/>
    </source>
</evidence>
<evidence type="ECO:0000256" key="1">
    <source>
        <dbReference type="SAM" id="Coils"/>
    </source>
</evidence>
<sequence>MNFGAKKWAALYVRLSRDDDSEGDSNSIAHQIEILKKYAKDHNIIQYKIYKDDGYSGANFNRPCFQEMISDIESGLVNMVIVKDMSRFGRNYLEVGMYTEIRFPEFDVRFIAVNDGVDSEREDNDFTPFRNIINEWYAKDTSKKIRAVFKAKGMSGKRLSTQAPYGYLRDRDGNLSVDPETAPVIRLIFQLAAEGNGPGKIARHLREMEIITPGTLEFERTGRTKNYDPIRPCHWYSSTIEKILRNKDYLGHTVNFKTTRKSYKSKKKIQNPEEKQVLFENTHEALVSQETWEIVQKNRENRRRPTRMGDMGMFSGLLYCADCGHTLNLNRTKSLAREKDSYTCGAYKQQRGKCTAHFIRAIVLEQLVLENLRAVIAFAREDTDGFIRQAMSNRMEAQMQEQAQAKRTLEQQERRIAEIDGIIKRLYEDNISGKLTDERFSKMSADYEQEQAHLQMSVKELQQTVEACEQQNVNMDSFIKLVKKYTVPDKLFPELLHALVEKIIVHAPDKSSGHRTQQIDIHYNFIGEIGLSHAIDKKESA</sequence>
<gene>
    <name evidence="4" type="ORF">H8S45_00420</name>
</gene>
<dbReference type="Gene3D" id="3.90.1750.20">
    <property type="entry name" value="Putative Large Serine Recombinase, Chain B, Domain 2"/>
    <property type="match status" value="1"/>
</dbReference>
<evidence type="ECO:0000313" key="5">
    <source>
        <dbReference type="Proteomes" id="UP000606499"/>
    </source>
</evidence>
<dbReference type="SUPFAM" id="SSF53041">
    <property type="entry name" value="Resolvase-like"/>
    <property type="match status" value="1"/>
</dbReference>
<dbReference type="InterPro" id="IPR025827">
    <property type="entry name" value="Zn_ribbon_recom_dom"/>
</dbReference>
<dbReference type="GO" id="GO:0003677">
    <property type="term" value="F:DNA binding"/>
    <property type="evidence" value="ECO:0007669"/>
    <property type="project" value="InterPro"/>
</dbReference>
<feature type="coiled-coil region" evidence="1">
    <location>
        <begin position="388"/>
        <end position="471"/>
    </location>
</feature>
<dbReference type="GO" id="GO:0000150">
    <property type="term" value="F:DNA strand exchange activity"/>
    <property type="evidence" value="ECO:0007669"/>
    <property type="project" value="InterPro"/>
</dbReference>
<name>A0A923LRI1_9FIRM</name>
<keyword evidence="5" id="KW-1185">Reference proteome</keyword>
<dbReference type="InterPro" id="IPR038109">
    <property type="entry name" value="DNA_bind_recomb_sf"/>
</dbReference>
<dbReference type="Pfam" id="PF14287">
    <property type="entry name" value="DUF4368"/>
    <property type="match status" value="1"/>
</dbReference>
<dbReference type="AlphaFoldDB" id="A0A923LRI1"/>
<dbReference type="PROSITE" id="PS51736">
    <property type="entry name" value="RECOMBINASES_3"/>
    <property type="match status" value="1"/>
</dbReference>
<dbReference type="Pfam" id="PF13408">
    <property type="entry name" value="Zn_ribbon_recom"/>
    <property type="match status" value="1"/>
</dbReference>
<reference evidence="4" key="1">
    <citation type="submission" date="2020-08" db="EMBL/GenBank/DDBJ databases">
        <title>Genome public.</title>
        <authorList>
            <person name="Liu C."/>
            <person name="Sun Q."/>
        </authorList>
    </citation>
    <scope>NUCLEOTIDE SEQUENCE</scope>
    <source>
        <strain evidence="4">NSJ-28</strain>
    </source>
</reference>
<dbReference type="InterPro" id="IPR050639">
    <property type="entry name" value="SSR_resolvase"/>
</dbReference>
<feature type="domain" description="Resolvase/invertase-type recombinase catalytic" evidence="2">
    <location>
        <begin position="8"/>
        <end position="92"/>
    </location>
</feature>
<feature type="domain" description="Recombinase" evidence="3">
    <location>
        <begin position="164"/>
        <end position="305"/>
    </location>
</feature>
<proteinExistence type="predicted"/>